<dbReference type="NCBIfam" id="NF010218">
    <property type="entry name" value="PRK13678.2-1"/>
    <property type="match status" value="1"/>
</dbReference>
<dbReference type="Pfam" id="PF06949">
    <property type="entry name" value="DUF1292"/>
    <property type="match status" value="1"/>
</dbReference>
<gene>
    <name evidence="2" type="ORF">ERS852473_00145</name>
</gene>
<dbReference type="EMBL" id="CYZR01000001">
    <property type="protein sequence ID" value="CUN44310.1"/>
    <property type="molecule type" value="Genomic_DNA"/>
</dbReference>
<name>A0ABM9ULW4_SARVE</name>
<sequence length="89" mass="10766">MEENKVMAFRDEDGNKIEFEVVAKIFLNEDTKYEKEYIILSPLEGEKNEDDAFIFRVDTVLEKIEYNIVEDDNEFNEVRKKYKELLYNE</sequence>
<organism evidence="2 3">
    <name type="scientific">Sarcina ventriculi</name>
    <name type="common">Clostridium ventriculi</name>
    <dbReference type="NCBI Taxonomy" id="1267"/>
    <lineage>
        <taxon>Bacteria</taxon>
        <taxon>Bacillati</taxon>
        <taxon>Bacillota</taxon>
        <taxon>Clostridia</taxon>
        <taxon>Eubacteriales</taxon>
        <taxon>Clostridiaceae</taxon>
        <taxon>Sarcina</taxon>
    </lineage>
</organism>
<evidence type="ECO:0000313" key="2">
    <source>
        <dbReference type="EMBL" id="CUN44310.1"/>
    </source>
</evidence>
<accession>A0ABM9ULW4</accession>
<evidence type="ECO:0000313" key="3">
    <source>
        <dbReference type="Proteomes" id="UP000095488"/>
    </source>
</evidence>
<evidence type="ECO:0000256" key="1">
    <source>
        <dbReference type="HAMAP-Rule" id="MF_01448"/>
    </source>
</evidence>
<comment type="caution">
    <text evidence="2">The sequence shown here is derived from an EMBL/GenBank/DDBJ whole genome shotgun (WGS) entry which is preliminary data.</text>
</comment>
<dbReference type="InterPro" id="IPR009711">
    <property type="entry name" value="UPF0473"/>
</dbReference>
<reference evidence="2 3" key="1">
    <citation type="submission" date="2015-09" db="EMBL/GenBank/DDBJ databases">
        <authorList>
            <consortium name="Pathogen Informatics"/>
        </authorList>
    </citation>
    <scope>NUCLEOTIDE SEQUENCE [LARGE SCALE GENOMIC DNA]</scope>
    <source>
        <strain evidence="2 3">2789STDY5834858</strain>
    </source>
</reference>
<dbReference type="RefSeq" id="WP_055257051.1">
    <property type="nucleotide sequence ID" value="NZ_BCMV01000040.1"/>
</dbReference>
<comment type="similarity">
    <text evidence="1">Belongs to the UPF0473 family.</text>
</comment>
<dbReference type="Proteomes" id="UP000095488">
    <property type="component" value="Unassembled WGS sequence"/>
</dbReference>
<dbReference type="HAMAP" id="MF_01448">
    <property type="entry name" value="UPF0473"/>
    <property type="match status" value="1"/>
</dbReference>
<keyword evidence="3" id="KW-1185">Reference proteome</keyword>
<protein>
    <recommendedName>
        <fullName evidence="1">UPF0473 protein ERS852473_00145</fullName>
    </recommendedName>
</protein>
<proteinExistence type="inferred from homology"/>